<evidence type="ECO:0000256" key="2">
    <source>
        <dbReference type="ARBA" id="ARBA00013235"/>
    </source>
</evidence>
<dbReference type="Pfam" id="PF00132">
    <property type="entry name" value="Hexapep"/>
    <property type="match status" value="1"/>
</dbReference>
<dbReference type="InterPro" id="IPR050179">
    <property type="entry name" value="Trans_hexapeptide_repeat"/>
</dbReference>
<keyword evidence="6" id="KW-0046">Antibiotic resistance</keyword>
<proteinExistence type="inferred from homology"/>
<dbReference type="GO" id="GO:0046677">
    <property type="term" value="P:response to antibiotic"/>
    <property type="evidence" value="ECO:0007669"/>
    <property type="project" value="UniProtKB-KW"/>
</dbReference>
<keyword evidence="4" id="KW-0808">Transferase</keyword>
<keyword evidence="5" id="KW-0677">Repeat</keyword>
<evidence type="ECO:0000256" key="1">
    <source>
        <dbReference type="ARBA" id="ARBA00007274"/>
    </source>
</evidence>
<dbReference type="EMBL" id="NTLY01000002">
    <property type="protein sequence ID" value="PBJ87045.1"/>
    <property type="molecule type" value="Genomic_DNA"/>
</dbReference>
<dbReference type="InterPro" id="IPR001451">
    <property type="entry name" value="Hexapep"/>
</dbReference>
<evidence type="ECO:0000256" key="7">
    <source>
        <dbReference type="ARBA" id="ARBA00023315"/>
    </source>
</evidence>
<name>A0AB36RNU0_NEIME</name>
<dbReference type="CDD" id="cd04647">
    <property type="entry name" value="LbH_MAT_like"/>
    <property type="match status" value="1"/>
</dbReference>
<dbReference type="GO" id="GO:0008811">
    <property type="term" value="F:chloramphenicol O-acetyltransferase activity"/>
    <property type="evidence" value="ECO:0007669"/>
    <property type="project" value="UniProtKB-EC"/>
</dbReference>
<evidence type="ECO:0000256" key="5">
    <source>
        <dbReference type="ARBA" id="ARBA00022737"/>
    </source>
</evidence>
<comment type="similarity">
    <text evidence="1">Belongs to the transferase hexapeptide repeat family.</text>
</comment>
<evidence type="ECO:0000256" key="4">
    <source>
        <dbReference type="ARBA" id="ARBA00022679"/>
    </source>
</evidence>
<dbReference type="Gene3D" id="2.160.10.10">
    <property type="entry name" value="Hexapeptide repeat proteins"/>
    <property type="match status" value="1"/>
</dbReference>
<sequence>MNYKIYDGAKIIKKENLSIGDYSQIDDFVFFNCGEKSILGSFVHISSFTSIIGGGEFYMDHFSGLSAGCRIITGSDDFMGGGGLTNPTVPSKYTNVKKSSVRIGKHAILGTNVTVLPGVTIGDGVAVGAGAIVRKNLEPWTIYVGVDCKPLKRRSQDKILELEKHLVAEFNLDLCPIIPSPNLPKPKETR</sequence>
<dbReference type="EC" id="2.3.1.28" evidence="2"/>
<dbReference type="PANTHER" id="PTHR43300">
    <property type="entry name" value="ACETYLTRANSFERASE"/>
    <property type="match status" value="1"/>
</dbReference>
<protein>
    <recommendedName>
        <fullName evidence="3">Chloramphenicol acetyltransferase</fullName>
        <ecNumber evidence="2">2.3.1.28</ecNumber>
    </recommendedName>
</protein>
<comment type="caution">
    <text evidence="9">The sequence shown here is derived from an EMBL/GenBank/DDBJ whole genome shotgun (WGS) entry which is preliminary data.</text>
</comment>
<organism evidence="9 10">
    <name type="scientific">Neisseria meningitidis</name>
    <dbReference type="NCBI Taxonomy" id="487"/>
    <lineage>
        <taxon>Bacteria</taxon>
        <taxon>Pseudomonadati</taxon>
        <taxon>Pseudomonadota</taxon>
        <taxon>Betaproteobacteria</taxon>
        <taxon>Neisseriales</taxon>
        <taxon>Neisseriaceae</taxon>
        <taxon>Neisseria</taxon>
    </lineage>
</organism>
<gene>
    <name evidence="9" type="ORF">CNQ34_03165</name>
</gene>
<dbReference type="Proteomes" id="UP000217930">
    <property type="component" value="Unassembled WGS sequence"/>
</dbReference>
<evidence type="ECO:0000256" key="6">
    <source>
        <dbReference type="ARBA" id="ARBA00023251"/>
    </source>
</evidence>
<dbReference type="PROSITE" id="PS00101">
    <property type="entry name" value="HEXAPEP_TRANSFERASES"/>
    <property type="match status" value="1"/>
</dbReference>
<dbReference type="SUPFAM" id="SSF51161">
    <property type="entry name" value="Trimeric LpxA-like enzymes"/>
    <property type="match status" value="1"/>
</dbReference>
<reference evidence="9 10" key="1">
    <citation type="journal article" date="2017" name="Clin. Infect. Dis.">
        <title>Increased Risk for Meningococcal Disease among Men who have Sex with Men in the United States, 2012-2015.</title>
        <authorList>
            <person name="Folaranmi T.A."/>
            <person name="Kretz C.B."/>
            <person name="Kamiya H."/>
            <person name="MacNeil J.R."/>
            <person name="Whaley M.J."/>
            <person name="Blain A."/>
            <person name="Antwi M."/>
            <person name="Dorsinville M."/>
            <person name="Pacilli M."/>
            <person name="Smith S."/>
            <person name="Civen R."/>
            <person name="Ngo V."/>
            <person name="Winter K."/>
            <person name="Harriman K."/>
            <person name="Wang X."/>
            <person name="Bowen V.B."/>
            <person name="Patel M."/>
            <person name="Martin S."/>
            <person name="Misegades L."/>
            <person name="Meyer S.A."/>
        </authorList>
    </citation>
    <scope>NUCLEOTIDE SEQUENCE [LARGE SCALE GENOMIC DNA]</scope>
    <source>
        <strain evidence="9 10">M26503</strain>
    </source>
</reference>
<dbReference type="RefSeq" id="WP_002226786.1">
    <property type="nucleotide sequence ID" value="NZ_CP016644.1"/>
</dbReference>
<dbReference type="AlphaFoldDB" id="A0AB36RNU0"/>
<comment type="catalytic activity">
    <reaction evidence="8">
        <text>chloramphenicol + acetyl-CoA = chloramphenicol 3-acetate + CoA</text>
        <dbReference type="Rhea" id="RHEA:18421"/>
        <dbReference type="ChEBI" id="CHEBI:16730"/>
        <dbReference type="ChEBI" id="CHEBI:17698"/>
        <dbReference type="ChEBI" id="CHEBI:57287"/>
        <dbReference type="ChEBI" id="CHEBI:57288"/>
        <dbReference type="EC" id="2.3.1.28"/>
    </reaction>
</comment>
<accession>A0AB36RNU0</accession>
<evidence type="ECO:0000313" key="10">
    <source>
        <dbReference type="Proteomes" id="UP000217930"/>
    </source>
</evidence>
<dbReference type="InterPro" id="IPR011004">
    <property type="entry name" value="Trimer_LpxA-like_sf"/>
</dbReference>
<evidence type="ECO:0000256" key="3">
    <source>
        <dbReference type="ARBA" id="ARBA00020291"/>
    </source>
</evidence>
<evidence type="ECO:0000256" key="8">
    <source>
        <dbReference type="ARBA" id="ARBA00047633"/>
    </source>
</evidence>
<evidence type="ECO:0000313" key="9">
    <source>
        <dbReference type="EMBL" id="PBJ87045.1"/>
    </source>
</evidence>
<dbReference type="InterPro" id="IPR018357">
    <property type="entry name" value="Hexapep_transf_CS"/>
</dbReference>
<dbReference type="PANTHER" id="PTHR43300:SF12">
    <property type="entry name" value="CHLORAMPHENICOL ACETYLTRANSFERASE"/>
    <property type="match status" value="1"/>
</dbReference>
<keyword evidence="7" id="KW-0012">Acyltransferase</keyword>